<keyword evidence="4" id="KW-1185">Reference proteome</keyword>
<comment type="caution">
    <text evidence="3">The sequence shown here is derived from an EMBL/GenBank/DDBJ whole genome shotgun (WGS) entry which is preliminary data.</text>
</comment>
<dbReference type="OrthoDB" id="10040649at2759"/>
<dbReference type="SUPFAM" id="SSF82671">
    <property type="entry name" value="SEA domain"/>
    <property type="match status" value="1"/>
</dbReference>
<dbReference type="InterPro" id="IPR036116">
    <property type="entry name" value="FN3_sf"/>
</dbReference>
<dbReference type="AlphaFoldDB" id="A0A7L3L9U4"/>
<dbReference type="Gene3D" id="2.60.40.10">
    <property type="entry name" value="Immunoglobulins"/>
    <property type="match status" value="1"/>
</dbReference>
<feature type="non-terminal residue" evidence="3">
    <location>
        <position position="1"/>
    </location>
</feature>
<sequence>VPLTLSIVLENVTSTVIQFSWKPAGGTRDSPYRVRLWGGSRVMENSTLNETTLNETSTTFKNLLSDTEYQIFVDVSTCSKNVNTSLMVRTVAQVFRGTTRITNADFIPEYRNQSSTEFKNFVTNFTEEV</sequence>
<organism evidence="3 4">
    <name type="scientific">Turnix velox</name>
    <name type="common">Little buttonquail</name>
    <dbReference type="NCBI Taxonomy" id="2529409"/>
    <lineage>
        <taxon>Eukaryota</taxon>
        <taxon>Metazoa</taxon>
        <taxon>Chordata</taxon>
        <taxon>Craniata</taxon>
        <taxon>Vertebrata</taxon>
        <taxon>Euteleostomi</taxon>
        <taxon>Archelosauria</taxon>
        <taxon>Archosauria</taxon>
        <taxon>Dinosauria</taxon>
        <taxon>Saurischia</taxon>
        <taxon>Theropoda</taxon>
        <taxon>Coelurosauria</taxon>
        <taxon>Aves</taxon>
        <taxon>Neognathae</taxon>
        <taxon>Neoaves</taxon>
        <taxon>Charadriiformes</taxon>
        <taxon>Turnicidae</taxon>
        <taxon>Turnix</taxon>
    </lineage>
</organism>
<evidence type="ECO:0000313" key="3">
    <source>
        <dbReference type="EMBL" id="NXU50849.1"/>
    </source>
</evidence>
<dbReference type="PROSITE" id="PS50853">
    <property type="entry name" value="FN3"/>
    <property type="match status" value="1"/>
</dbReference>
<dbReference type="InterPro" id="IPR003961">
    <property type="entry name" value="FN3_dom"/>
</dbReference>
<evidence type="ECO:0000259" key="2">
    <source>
        <dbReference type="PROSITE" id="PS50853"/>
    </source>
</evidence>
<feature type="domain" description="Fibronectin type-III" evidence="2">
    <location>
        <begin position="1"/>
        <end position="101"/>
    </location>
</feature>
<dbReference type="CDD" id="cd00063">
    <property type="entry name" value="FN3"/>
    <property type="match status" value="1"/>
</dbReference>
<dbReference type="InterPro" id="IPR013783">
    <property type="entry name" value="Ig-like_fold"/>
</dbReference>
<accession>A0A7L3L9U4</accession>
<reference evidence="3 4" key="1">
    <citation type="submission" date="2019-09" db="EMBL/GenBank/DDBJ databases">
        <title>Bird 10,000 Genomes (B10K) Project - Family phase.</title>
        <authorList>
            <person name="Zhang G."/>
        </authorList>
    </citation>
    <scope>NUCLEOTIDE SEQUENCE [LARGE SCALE GENOMIC DNA]</scope>
    <source>
        <strain evidence="3">B10K-DU-029-46</strain>
    </source>
</reference>
<dbReference type="InterPro" id="IPR036364">
    <property type="entry name" value="SEA_dom_sf"/>
</dbReference>
<feature type="non-terminal residue" evidence="3">
    <location>
        <position position="129"/>
    </location>
</feature>
<dbReference type="EMBL" id="VZTY01010794">
    <property type="protein sequence ID" value="NXU50849.1"/>
    <property type="molecule type" value="Genomic_DNA"/>
</dbReference>
<gene>
    <name evidence="3" type="primary">Umodl1_1</name>
    <name evidence="3" type="ORF">TURVEL_R13682</name>
</gene>
<feature type="domain" description="SEA" evidence="1">
    <location>
        <begin position="91"/>
        <end position="129"/>
    </location>
</feature>
<dbReference type="Proteomes" id="UP000582182">
    <property type="component" value="Unassembled WGS sequence"/>
</dbReference>
<evidence type="ECO:0000313" key="4">
    <source>
        <dbReference type="Proteomes" id="UP000582182"/>
    </source>
</evidence>
<dbReference type="InterPro" id="IPR000082">
    <property type="entry name" value="SEA_dom"/>
</dbReference>
<evidence type="ECO:0000259" key="1">
    <source>
        <dbReference type="PROSITE" id="PS50024"/>
    </source>
</evidence>
<dbReference type="PROSITE" id="PS50024">
    <property type="entry name" value="SEA"/>
    <property type="match status" value="1"/>
</dbReference>
<dbReference type="SUPFAM" id="SSF49265">
    <property type="entry name" value="Fibronectin type III"/>
    <property type="match status" value="1"/>
</dbReference>
<name>A0A7L3L9U4_9CHAR</name>
<dbReference type="Pfam" id="PF00041">
    <property type="entry name" value="fn3"/>
    <property type="match status" value="1"/>
</dbReference>
<protein>
    <submittedName>
        <fullName evidence="3">UROL1 protein</fullName>
    </submittedName>
</protein>
<proteinExistence type="predicted"/>